<name>A0A6G7PVH8_9BACT</name>
<dbReference type="NCBIfam" id="TIGR01175">
    <property type="entry name" value="pilM"/>
    <property type="match status" value="1"/>
</dbReference>
<dbReference type="EMBL" id="CP048877">
    <property type="protein sequence ID" value="QIJ71521.1"/>
    <property type="molecule type" value="Genomic_DNA"/>
</dbReference>
<dbReference type="InterPro" id="IPR050696">
    <property type="entry name" value="FtsA/MreB"/>
</dbReference>
<gene>
    <name evidence="1" type="primary">pilM</name>
    <name evidence="1" type="ORF">G4V39_04165</name>
</gene>
<dbReference type="InterPro" id="IPR005883">
    <property type="entry name" value="PilM"/>
</dbReference>
<dbReference type="Gene3D" id="3.30.1490.300">
    <property type="match status" value="1"/>
</dbReference>
<evidence type="ECO:0000313" key="1">
    <source>
        <dbReference type="EMBL" id="QIJ71521.1"/>
    </source>
</evidence>
<keyword evidence="2" id="KW-1185">Reference proteome</keyword>
<dbReference type="PANTHER" id="PTHR32432:SF3">
    <property type="entry name" value="ETHANOLAMINE UTILIZATION PROTEIN EUTJ"/>
    <property type="match status" value="1"/>
</dbReference>
<dbReference type="KEGG" id="tav:G4V39_04165"/>
<evidence type="ECO:0000313" key="2">
    <source>
        <dbReference type="Proteomes" id="UP000502179"/>
    </source>
</evidence>
<proteinExistence type="predicted"/>
<dbReference type="RefSeq" id="WP_166031740.1">
    <property type="nucleotide sequence ID" value="NZ_CP048877.1"/>
</dbReference>
<dbReference type="CDD" id="cd24049">
    <property type="entry name" value="ASKHA_NBD_PilM"/>
    <property type="match status" value="1"/>
</dbReference>
<dbReference type="AlphaFoldDB" id="A0A6G7PVH8"/>
<dbReference type="PIRSF" id="PIRSF019169">
    <property type="entry name" value="PilM"/>
    <property type="match status" value="1"/>
</dbReference>
<reference evidence="1 2" key="1">
    <citation type="submission" date="2020-02" db="EMBL/GenBank/DDBJ databases">
        <title>Genome analysis of Thermosulfuriphilus ammonigenes ST65T, an anaerobic thermophilic chemolithoautotrophic bacterium isolated from a deep-sea hydrothermal vent.</title>
        <authorList>
            <person name="Slobodkina G."/>
            <person name="Allioux M."/>
            <person name="Merkel A."/>
            <person name="Alain K."/>
            <person name="Jebbar M."/>
            <person name="Slobodkin A."/>
        </authorList>
    </citation>
    <scope>NUCLEOTIDE SEQUENCE [LARGE SCALE GENOMIC DNA]</scope>
    <source>
        <strain evidence="1 2">ST65</strain>
    </source>
</reference>
<dbReference type="Pfam" id="PF11104">
    <property type="entry name" value="PilM_2"/>
    <property type="match status" value="1"/>
</dbReference>
<accession>A0A6G7PVH8</accession>
<protein>
    <submittedName>
        <fullName evidence="1">Type IV pilus assembly protein PilM</fullName>
    </submittedName>
</protein>
<dbReference type="Proteomes" id="UP000502179">
    <property type="component" value="Chromosome"/>
</dbReference>
<dbReference type="InterPro" id="IPR043129">
    <property type="entry name" value="ATPase_NBD"/>
</dbReference>
<organism evidence="1 2">
    <name type="scientific">Thermosulfuriphilus ammonigenes</name>
    <dbReference type="NCBI Taxonomy" id="1936021"/>
    <lineage>
        <taxon>Bacteria</taxon>
        <taxon>Pseudomonadati</taxon>
        <taxon>Thermodesulfobacteriota</taxon>
        <taxon>Thermodesulfobacteria</taxon>
        <taxon>Thermodesulfobacteriales</taxon>
        <taxon>Thermodesulfobacteriaceae</taxon>
        <taxon>Thermosulfuriphilus</taxon>
    </lineage>
</organism>
<dbReference type="Gene3D" id="3.30.420.40">
    <property type="match status" value="2"/>
</dbReference>
<dbReference type="PANTHER" id="PTHR32432">
    <property type="entry name" value="CELL DIVISION PROTEIN FTSA-RELATED"/>
    <property type="match status" value="1"/>
</dbReference>
<sequence length="358" mass="39469">MFSGLANLLKIFKRQRSLVSIDMGSRYIKLLEIEGSPEAPRLRSMGMATLPLGAIVDGIPKQRAVIKERLEALINNLKVASKQVSLAISGYSVIIKRINLPREREADLPEGLEEEAESYIPFDLEEVYLDHHLFNPRQSGNLDLLLVAARREIIDEYSSLAMEAGVVPSVIGVDVLSLSNTYEFCQGSNGAALVDIGASKMTVSIWSKGGPIFVRDVAQGGSQLTSDIAKALDIPFEEAERLKITISPQDQRFSKIREVVEEAQKRWIKEVKKALEFAKVSFGDLDISAVYLVGGSARIKGLLESFRQGLDFEVHLLDPLASLEADFQKIDEDYVRQASIQMGVCLGSSLANLITEES</sequence>
<dbReference type="SUPFAM" id="SSF53067">
    <property type="entry name" value="Actin-like ATPase domain"/>
    <property type="match status" value="2"/>
</dbReference>